<dbReference type="PANTHER" id="PTHR43537:SF24">
    <property type="entry name" value="GLUCONATE OPERON TRANSCRIPTIONAL REPRESSOR"/>
    <property type="match status" value="1"/>
</dbReference>
<dbReference type="AlphaFoldDB" id="A0A848EBR4"/>
<dbReference type="SUPFAM" id="SSF46785">
    <property type="entry name" value="Winged helix' DNA-binding domain"/>
    <property type="match status" value="1"/>
</dbReference>
<dbReference type="SMART" id="SM00345">
    <property type="entry name" value="HTH_GNTR"/>
    <property type="match status" value="1"/>
</dbReference>
<protein>
    <submittedName>
        <fullName evidence="5">GntR family transcriptional regulator</fullName>
    </submittedName>
</protein>
<dbReference type="Pfam" id="PF07729">
    <property type="entry name" value="FCD"/>
    <property type="match status" value="1"/>
</dbReference>
<name>A0A848EBR4_9PROT</name>
<comment type="caution">
    <text evidence="5">The sequence shown here is derived from an EMBL/GenBank/DDBJ whole genome shotgun (WGS) entry which is preliminary data.</text>
</comment>
<reference evidence="5 6" key="1">
    <citation type="submission" date="2020-03" db="EMBL/GenBank/DDBJ databases">
        <authorList>
            <person name="Sun Q."/>
        </authorList>
    </citation>
    <scope>NUCLEOTIDE SEQUENCE [LARGE SCALE GENOMIC DNA]</scope>
    <source>
        <strain evidence="5 6">JC162</strain>
    </source>
</reference>
<keyword evidence="6" id="KW-1185">Reference proteome</keyword>
<sequence length="211" mass="23177">MDFIVRDTEEAIRSGRLALGQRLVEADLVRELGVSRSSLREAFNRLSASGLVEIVANRGAIVRRLGRKEIADRFAIREKLEGLAAALTTTLLDQGDNRSRFDVAARYALSGDPGATGTERDRNYELHGVIADLSGNPQLGAMIRPLWLPAVMVEMRRSLQPSFWANSKRDHARIVEAILSRDAAAAEAAMSSHLRSQCAAILSLPDRVFGR</sequence>
<keyword evidence="1" id="KW-0805">Transcription regulation</keyword>
<proteinExistence type="predicted"/>
<dbReference type="SUPFAM" id="SSF48008">
    <property type="entry name" value="GntR ligand-binding domain-like"/>
    <property type="match status" value="1"/>
</dbReference>
<dbReference type="InterPro" id="IPR000524">
    <property type="entry name" value="Tscrpt_reg_HTH_GntR"/>
</dbReference>
<dbReference type="EMBL" id="JABBKX010000002">
    <property type="protein sequence ID" value="NMJ41476.1"/>
    <property type="molecule type" value="Genomic_DNA"/>
</dbReference>
<dbReference type="GO" id="GO:0003700">
    <property type="term" value="F:DNA-binding transcription factor activity"/>
    <property type="evidence" value="ECO:0007669"/>
    <property type="project" value="InterPro"/>
</dbReference>
<evidence type="ECO:0000256" key="3">
    <source>
        <dbReference type="ARBA" id="ARBA00023163"/>
    </source>
</evidence>
<dbReference type="SMART" id="SM00895">
    <property type="entry name" value="FCD"/>
    <property type="match status" value="1"/>
</dbReference>
<dbReference type="InterPro" id="IPR011711">
    <property type="entry name" value="GntR_C"/>
</dbReference>
<dbReference type="Proteomes" id="UP000548582">
    <property type="component" value="Unassembled WGS sequence"/>
</dbReference>
<feature type="domain" description="HTH gntR-type" evidence="4">
    <location>
        <begin position="1"/>
        <end position="65"/>
    </location>
</feature>
<dbReference type="Gene3D" id="1.10.10.10">
    <property type="entry name" value="Winged helix-like DNA-binding domain superfamily/Winged helix DNA-binding domain"/>
    <property type="match status" value="1"/>
</dbReference>
<organism evidence="5 6">
    <name type="scientific">Neoroseomonas marina</name>
    <dbReference type="NCBI Taxonomy" id="1232220"/>
    <lineage>
        <taxon>Bacteria</taxon>
        <taxon>Pseudomonadati</taxon>
        <taxon>Pseudomonadota</taxon>
        <taxon>Alphaproteobacteria</taxon>
        <taxon>Acetobacterales</taxon>
        <taxon>Acetobacteraceae</taxon>
        <taxon>Neoroseomonas</taxon>
    </lineage>
</organism>
<keyword evidence="2" id="KW-0238">DNA-binding</keyword>
<dbReference type="Pfam" id="PF00392">
    <property type="entry name" value="GntR"/>
    <property type="match status" value="1"/>
</dbReference>
<dbReference type="Gene3D" id="1.20.120.530">
    <property type="entry name" value="GntR ligand-binding domain-like"/>
    <property type="match status" value="1"/>
</dbReference>
<dbReference type="InterPro" id="IPR036388">
    <property type="entry name" value="WH-like_DNA-bd_sf"/>
</dbReference>
<evidence type="ECO:0000256" key="1">
    <source>
        <dbReference type="ARBA" id="ARBA00023015"/>
    </source>
</evidence>
<keyword evidence="3" id="KW-0804">Transcription</keyword>
<gene>
    <name evidence="5" type="ORF">GWK16_09510</name>
</gene>
<evidence type="ECO:0000313" key="5">
    <source>
        <dbReference type="EMBL" id="NMJ41476.1"/>
    </source>
</evidence>
<dbReference type="PANTHER" id="PTHR43537">
    <property type="entry name" value="TRANSCRIPTIONAL REGULATOR, GNTR FAMILY"/>
    <property type="match status" value="1"/>
</dbReference>
<accession>A0A848EBR4</accession>
<dbReference type="PRINTS" id="PR00035">
    <property type="entry name" value="HTHGNTR"/>
</dbReference>
<dbReference type="InterPro" id="IPR036390">
    <property type="entry name" value="WH_DNA-bd_sf"/>
</dbReference>
<dbReference type="CDD" id="cd07377">
    <property type="entry name" value="WHTH_GntR"/>
    <property type="match status" value="1"/>
</dbReference>
<evidence type="ECO:0000259" key="4">
    <source>
        <dbReference type="PROSITE" id="PS50949"/>
    </source>
</evidence>
<evidence type="ECO:0000256" key="2">
    <source>
        <dbReference type="ARBA" id="ARBA00023125"/>
    </source>
</evidence>
<evidence type="ECO:0000313" key="6">
    <source>
        <dbReference type="Proteomes" id="UP000548582"/>
    </source>
</evidence>
<dbReference type="InterPro" id="IPR008920">
    <property type="entry name" value="TF_FadR/GntR_C"/>
</dbReference>
<dbReference type="PROSITE" id="PS50949">
    <property type="entry name" value="HTH_GNTR"/>
    <property type="match status" value="1"/>
</dbReference>
<dbReference type="GO" id="GO:0003677">
    <property type="term" value="F:DNA binding"/>
    <property type="evidence" value="ECO:0007669"/>
    <property type="project" value="UniProtKB-KW"/>
</dbReference>